<feature type="non-terminal residue" evidence="1">
    <location>
        <position position="1"/>
    </location>
</feature>
<accession>A0ABT7JLM2</accession>
<comment type="caution">
    <text evidence="1">The sequence shown here is derived from an EMBL/GenBank/DDBJ whole genome shotgun (WGS) entry which is preliminary data.</text>
</comment>
<proteinExistence type="predicted"/>
<sequence length="126" mass="12602">LGAGAAAPGVPAPAPVQLPARAQTTGLLWLNPGADRALGPGESVTLRYRLPAGVAPERLSLRLPPGLRGEVWTLPGGREVAVQLTRMGETVGAGVPQLSGGGRTFDLAPVGAVGQATADGRAGALW</sequence>
<reference evidence="1 2" key="1">
    <citation type="submission" date="2023-05" db="EMBL/GenBank/DDBJ databases">
        <authorList>
            <person name="Gao F."/>
        </authorList>
    </citation>
    <scope>NUCLEOTIDE SEQUENCE [LARGE SCALE GENOMIC DNA]</scope>
    <source>
        <strain evidence="1 2">MIMF12</strain>
    </source>
</reference>
<evidence type="ECO:0000313" key="2">
    <source>
        <dbReference type="Proteomes" id="UP001302059"/>
    </source>
</evidence>
<dbReference type="Proteomes" id="UP001302059">
    <property type="component" value="Unassembled WGS sequence"/>
</dbReference>
<dbReference type="EMBL" id="JASNGB010000428">
    <property type="protein sequence ID" value="MDL2345970.1"/>
    <property type="molecule type" value="Genomic_DNA"/>
</dbReference>
<protein>
    <submittedName>
        <fullName evidence="1">VWA domain-containing protein</fullName>
    </submittedName>
</protein>
<name>A0ABT7JLM2_9DEIO</name>
<gene>
    <name evidence="1" type="ORF">QOL99_17715</name>
</gene>
<keyword evidence="2" id="KW-1185">Reference proteome</keyword>
<evidence type="ECO:0000313" key="1">
    <source>
        <dbReference type="EMBL" id="MDL2345970.1"/>
    </source>
</evidence>
<feature type="non-terminal residue" evidence="1">
    <location>
        <position position="126"/>
    </location>
</feature>
<organism evidence="1 2">
    <name type="scientific">Deinococcus rhizophilus</name>
    <dbReference type="NCBI Taxonomy" id="3049544"/>
    <lineage>
        <taxon>Bacteria</taxon>
        <taxon>Thermotogati</taxon>
        <taxon>Deinococcota</taxon>
        <taxon>Deinococci</taxon>
        <taxon>Deinococcales</taxon>
        <taxon>Deinococcaceae</taxon>
        <taxon>Deinococcus</taxon>
    </lineage>
</organism>